<dbReference type="Proteomes" id="UP000030665">
    <property type="component" value="Unassembled WGS sequence"/>
</dbReference>
<feature type="domain" description="EGF-like" evidence="8">
    <location>
        <begin position="380"/>
        <end position="416"/>
    </location>
</feature>
<gene>
    <name evidence="9" type="ORF">TTRE_0000056601</name>
</gene>
<evidence type="ECO:0000256" key="4">
    <source>
        <dbReference type="ARBA" id="ARBA00023157"/>
    </source>
</evidence>
<feature type="domain" description="EGF-like" evidence="8">
    <location>
        <begin position="457"/>
        <end position="495"/>
    </location>
</feature>
<evidence type="ECO:0000256" key="1">
    <source>
        <dbReference type="ARBA" id="ARBA00022536"/>
    </source>
</evidence>
<dbReference type="InterPro" id="IPR000742">
    <property type="entry name" value="EGF"/>
</dbReference>
<dbReference type="SMART" id="SM00181">
    <property type="entry name" value="EGF"/>
    <property type="match status" value="5"/>
</dbReference>
<dbReference type="GO" id="GO:0032991">
    <property type="term" value="C:protein-containing complex"/>
    <property type="evidence" value="ECO:0007669"/>
    <property type="project" value="TreeGrafter"/>
</dbReference>
<feature type="disulfide bond" evidence="5">
    <location>
        <begin position="524"/>
        <end position="533"/>
    </location>
</feature>
<keyword evidence="6" id="KW-1133">Transmembrane helix</keyword>
<dbReference type="OrthoDB" id="430340at2759"/>
<evidence type="ECO:0000313" key="10">
    <source>
        <dbReference type="Proteomes" id="UP000030665"/>
    </source>
</evidence>
<dbReference type="FunFam" id="2.10.25.10:FF:000063">
    <property type="entry name" value="Slit guidance ligand 2"/>
    <property type="match status" value="1"/>
</dbReference>
<keyword evidence="1 5" id="KW-0245">EGF-like domain</keyword>
<feature type="domain" description="EGF-like" evidence="8">
    <location>
        <begin position="497"/>
        <end position="534"/>
    </location>
</feature>
<keyword evidence="3" id="KW-0677">Repeat</keyword>
<feature type="disulfide bond" evidence="5">
    <location>
        <begin position="368"/>
        <end position="377"/>
    </location>
</feature>
<dbReference type="Pfam" id="PF00008">
    <property type="entry name" value="EGF"/>
    <property type="match status" value="1"/>
</dbReference>
<dbReference type="GO" id="GO:0005509">
    <property type="term" value="F:calcium ion binding"/>
    <property type="evidence" value="ECO:0007669"/>
    <property type="project" value="InterPro"/>
</dbReference>
<accession>A0A077YW79</accession>
<dbReference type="InterPro" id="IPR001881">
    <property type="entry name" value="EGF-like_Ca-bd_dom"/>
</dbReference>
<dbReference type="GO" id="GO:0005886">
    <property type="term" value="C:plasma membrane"/>
    <property type="evidence" value="ECO:0007669"/>
    <property type="project" value="TreeGrafter"/>
</dbReference>
<evidence type="ECO:0000256" key="7">
    <source>
        <dbReference type="SAM" id="SignalP"/>
    </source>
</evidence>
<dbReference type="GO" id="GO:0045197">
    <property type="term" value="P:establishment or maintenance of epithelial cell apical/basal polarity"/>
    <property type="evidence" value="ECO:0007669"/>
    <property type="project" value="TreeGrafter"/>
</dbReference>
<dbReference type="SUPFAM" id="SSF57196">
    <property type="entry name" value="EGF/Laminin"/>
    <property type="match status" value="4"/>
</dbReference>
<organism evidence="9 10">
    <name type="scientific">Trichuris trichiura</name>
    <name type="common">Whipworm</name>
    <name type="synonym">Trichocephalus trichiurus</name>
    <dbReference type="NCBI Taxonomy" id="36087"/>
    <lineage>
        <taxon>Eukaryota</taxon>
        <taxon>Metazoa</taxon>
        <taxon>Ecdysozoa</taxon>
        <taxon>Nematoda</taxon>
        <taxon>Enoplea</taxon>
        <taxon>Dorylaimia</taxon>
        <taxon>Trichinellida</taxon>
        <taxon>Trichuridae</taxon>
        <taxon>Trichuris</taxon>
    </lineage>
</organism>
<evidence type="ECO:0000256" key="3">
    <source>
        <dbReference type="ARBA" id="ARBA00022737"/>
    </source>
</evidence>
<dbReference type="GO" id="GO:0007157">
    <property type="term" value="P:heterophilic cell-cell adhesion via plasma membrane cell adhesion molecules"/>
    <property type="evidence" value="ECO:0007669"/>
    <property type="project" value="TreeGrafter"/>
</dbReference>
<evidence type="ECO:0000256" key="6">
    <source>
        <dbReference type="SAM" id="Phobius"/>
    </source>
</evidence>
<feature type="disulfide bond" evidence="5">
    <location>
        <begin position="349"/>
        <end position="366"/>
    </location>
</feature>
<dbReference type="Gene3D" id="2.10.25.10">
    <property type="entry name" value="Laminin"/>
    <property type="match status" value="3"/>
</dbReference>
<dbReference type="AlphaFoldDB" id="A0A077YW79"/>
<dbReference type="PROSITE" id="PS00022">
    <property type="entry name" value="EGF_1"/>
    <property type="match status" value="5"/>
</dbReference>
<sequence>MKLKDLLFISICNELILHCGTALECPKKWGPYKWKTFKYLTSCVTAVPIGEVEHCIQKNTNESRSFGQKYAIECMDKYCSDKLPVGYLWTWIPNVDEELLVFQSYLFEWSLALHGAILKCTRSADNSTNEDPCVIQRSNRSIKIQGRNEDVYSGCYVYRQTRSWFKLHSVSCRGFPSSYFRKDVYEHYVCMVITAESGGLYFTNSGYCTDIKYKYVTCGHEGAFPCDRNRTFGCNFNHDLNRCVSYYYTKAPPDREKYQRCTFDYGSTCNCACSDSYTQWTSWSSTCKPSTRMRIAPIIQPNDELSPVHCSFENKTQCCVQTETNPSSELEECTNYVYGTNISLVKHNCSKPGGRRVVDEKGHFKCQCAEGYGGVLCQDAPHPCLSKPCKNGGTCTGDGEFYLCACKPGFKGFQCEQPYETCGKGQKCENGGVCTKSQETYACNCSSEYTGLHCEYEANYCEKDTCLPNGACQNITSLGTYRCHCRLPYAGRNCHYTVEYCKADSCSRHGVCLNLTTGKIKCLCYSGYVGSFCNFNLYVAILPVSICAAVFIVVMILRKRRRMMWFVRLIERSGLFKMCPFVLVDLGGNSLSSLHMLLALEKLYKDKRETDSVKFFTFSQSKSGTWITLEGS</sequence>
<dbReference type="EMBL" id="HG805819">
    <property type="protein sequence ID" value="CDW52307.1"/>
    <property type="molecule type" value="Genomic_DNA"/>
</dbReference>
<reference evidence="9" key="1">
    <citation type="submission" date="2014-01" db="EMBL/GenBank/DDBJ databases">
        <authorList>
            <person name="Aslett M."/>
        </authorList>
    </citation>
    <scope>NUCLEOTIDE SEQUENCE</scope>
</reference>
<dbReference type="PANTHER" id="PTHR24049">
    <property type="entry name" value="CRUMBS FAMILY MEMBER"/>
    <property type="match status" value="1"/>
</dbReference>
<dbReference type="PROSITE" id="PS50026">
    <property type="entry name" value="EGF_3"/>
    <property type="match status" value="5"/>
</dbReference>
<dbReference type="SMART" id="SM00179">
    <property type="entry name" value="EGF_CA"/>
    <property type="match status" value="5"/>
</dbReference>
<evidence type="ECO:0000259" key="8">
    <source>
        <dbReference type="PROSITE" id="PS50026"/>
    </source>
</evidence>
<feature type="transmembrane region" description="Helical" evidence="6">
    <location>
        <begin position="535"/>
        <end position="557"/>
    </location>
</feature>
<feature type="disulfide bond" evidence="5">
    <location>
        <begin position="445"/>
        <end position="454"/>
    </location>
</feature>
<feature type="domain" description="EGF-like" evidence="8">
    <location>
        <begin position="341"/>
        <end position="378"/>
    </location>
</feature>
<name>A0A077YW79_TRITR</name>
<feature type="disulfide bond" evidence="5">
    <location>
        <begin position="485"/>
        <end position="494"/>
    </location>
</feature>
<feature type="signal peptide" evidence="7">
    <location>
        <begin position="1"/>
        <end position="22"/>
    </location>
</feature>
<dbReference type="PANTHER" id="PTHR24049:SF22">
    <property type="entry name" value="DROSOPHILA CRUMBS HOMOLOG"/>
    <property type="match status" value="1"/>
</dbReference>
<feature type="chain" id="PRO_5001728163" description="EGF-like domain-containing protein" evidence="7">
    <location>
        <begin position="23"/>
        <end position="632"/>
    </location>
</feature>
<evidence type="ECO:0000256" key="2">
    <source>
        <dbReference type="ARBA" id="ARBA00022729"/>
    </source>
</evidence>
<keyword evidence="10" id="KW-1185">Reference proteome</keyword>
<keyword evidence="6" id="KW-0472">Membrane</keyword>
<evidence type="ECO:0000256" key="5">
    <source>
        <dbReference type="PROSITE-ProRule" id="PRU00076"/>
    </source>
</evidence>
<proteinExistence type="predicted"/>
<dbReference type="CDD" id="cd00054">
    <property type="entry name" value="EGF_CA"/>
    <property type="match status" value="1"/>
</dbReference>
<feature type="domain" description="EGF-like" evidence="8">
    <location>
        <begin position="418"/>
        <end position="455"/>
    </location>
</feature>
<reference evidence="9" key="2">
    <citation type="submission" date="2014-03" db="EMBL/GenBank/DDBJ databases">
        <title>The whipworm genome and dual-species transcriptomics of an intimate host-pathogen interaction.</title>
        <authorList>
            <person name="Foth B.J."/>
            <person name="Tsai I.J."/>
            <person name="Reid A.J."/>
            <person name="Bancroft A.J."/>
            <person name="Nichol S."/>
            <person name="Tracey A."/>
            <person name="Holroyd N."/>
            <person name="Cotton J.A."/>
            <person name="Stanley E.J."/>
            <person name="Zarowiecki M."/>
            <person name="Liu J.Z."/>
            <person name="Huckvale T."/>
            <person name="Cooper P.J."/>
            <person name="Grencis R.K."/>
            <person name="Berriman M."/>
        </authorList>
    </citation>
    <scope>NUCLEOTIDE SEQUENCE [LARGE SCALE GENOMIC DNA]</scope>
</reference>
<dbReference type="PROSITE" id="PS01186">
    <property type="entry name" value="EGF_2"/>
    <property type="match status" value="4"/>
</dbReference>
<evidence type="ECO:0000313" key="9">
    <source>
        <dbReference type="EMBL" id="CDW52307.1"/>
    </source>
</evidence>
<keyword evidence="2 7" id="KW-0732">Signal</keyword>
<dbReference type="InterPro" id="IPR051022">
    <property type="entry name" value="Notch_Cell-Fate_Det"/>
</dbReference>
<protein>
    <recommendedName>
        <fullName evidence="8">EGF-like domain-containing protein</fullName>
    </recommendedName>
</protein>
<feature type="disulfide bond" evidence="5">
    <location>
        <begin position="466"/>
        <end position="483"/>
    </location>
</feature>
<dbReference type="STRING" id="36087.A0A077YW79"/>
<keyword evidence="6" id="KW-0812">Transmembrane</keyword>
<comment type="caution">
    <text evidence="5">Lacks conserved residue(s) required for the propagation of feature annotation.</text>
</comment>
<keyword evidence="4 5" id="KW-1015">Disulfide bond</keyword>
<feature type="disulfide bond" evidence="5">
    <location>
        <begin position="406"/>
        <end position="415"/>
    </location>
</feature>